<name>A0A0Q9ZBM8_9FLAO</name>
<proteinExistence type="predicted"/>
<dbReference type="AlphaFoldDB" id="A0A0Q9ZBM8"/>
<evidence type="ECO:0008006" key="4">
    <source>
        <dbReference type="Google" id="ProtNLM"/>
    </source>
</evidence>
<dbReference type="InterPro" id="IPR021354">
    <property type="entry name" value="DUF2975"/>
</dbReference>
<feature type="transmembrane region" description="Helical" evidence="1">
    <location>
        <begin position="12"/>
        <end position="35"/>
    </location>
</feature>
<gene>
    <name evidence="2" type="ORF">APR42_10260</name>
</gene>
<keyword evidence="1" id="KW-0472">Membrane</keyword>
<dbReference type="STRING" id="270918.APR42_10260"/>
<dbReference type="OrthoDB" id="1451745at2"/>
<dbReference type="Pfam" id="PF11188">
    <property type="entry name" value="DUF2975"/>
    <property type="match status" value="1"/>
</dbReference>
<evidence type="ECO:0000313" key="2">
    <source>
        <dbReference type="EMBL" id="KRG27458.1"/>
    </source>
</evidence>
<organism evidence="2 3">
    <name type="scientific">Salegentibacter mishustinae</name>
    <dbReference type="NCBI Taxonomy" id="270918"/>
    <lineage>
        <taxon>Bacteria</taxon>
        <taxon>Pseudomonadati</taxon>
        <taxon>Bacteroidota</taxon>
        <taxon>Flavobacteriia</taxon>
        <taxon>Flavobacteriales</taxon>
        <taxon>Flavobacteriaceae</taxon>
        <taxon>Salegentibacter</taxon>
    </lineage>
</organism>
<accession>A0A0Q9ZBM8</accession>
<keyword evidence="1" id="KW-1133">Transmembrane helix</keyword>
<reference evidence="2" key="1">
    <citation type="submission" date="2015-10" db="EMBL/GenBank/DDBJ databases">
        <title>Draft genome sequence of Salegentibacter mishustinae KCTC 12263.</title>
        <authorList>
            <person name="Lin W."/>
            <person name="Zheng Q."/>
        </authorList>
    </citation>
    <scope>NUCLEOTIDE SEQUENCE [LARGE SCALE GENOMIC DNA]</scope>
    <source>
        <strain evidence="2">KCTC 12263</strain>
    </source>
</reference>
<dbReference type="RefSeq" id="WP_057482807.1">
    <property type="nucleotide sequence ID" value="NZ_LKTP01000035.1"/>
</dbReference>
<evidence type="ECO:0000313" key="3">
    <source>
        <dbReference type="Proteomes" id="UP000051643"/>
    </source>
</evidence>
<evidence type="ECO:0000256" key="1">
    <source>
        <dbReference type="SAM" id="Phobius"/>
    </source>
</evidence>
<sequence length="170" mass="19660">MKPPVLLKTILGICFILLIISYGSLIFTYVGMLFFDFQFLIEINNNITTEFTWKTTMIVLANVIVSGISIYIIYLLRKLIRSFFKEEIFSRLQISLFNLIGQLIVLCTIAQFFIDFFANLILENRAKLSFTIDSAFDSSLFILALGLFFIYLGKLFSKSRELKQENELTV</sequence>
<comment type="caution">
    <text evidence="2">The sequence shown here is derived from an EMBL/GenBank/DDBJ whole genome shotgun (WGS) entry which is preliminary data.</text>
</comment>
<keyword evidence="1" id="KW-0812">Transmembrane</keyword>
<feature type="transmembrane region" description="Helical" evidence="1">
    <location>
        <begin position="55"/>
        <end position="76"/>
    </location>
</feature>
<feature type="transmembrane region" description="Helical" evidence="1">
    <location>
        <begin position="134"/>
        <end position="153"/>
    </location>
</feature>
<dbReference type="EMBL" id="LKTP01000035">
    <property type="protein sequence ID" value="KRG27458.1"/>
    <property type="molecule type" value="Genomic_DNA"/>
</dbReference>
<feature type="transmembrane region" description="Helical" evidence="1">
    <location>
        <begin position="96"/>
        <end position="114"/>
    </location>
</feature>
<keyword evidence="3" id="KW-1185">Reference proteome</keyword>
<dbReference type="Proteomes" id="UP000051643">
    <property type="component" value="Unassembled WGS sequence"/>
</dbReference>
<protein>
    <recommendedName>
        <fullName evidence="4">DUF2975 domain-containing protein</fullName>
    </recommendedName>
</protein>